<dbReference type="Gene3D" id="2.130.10.10">
    <property type="entry name" value="YVTN repeat-like/Quinoprotein amine dehydrogenase"/>
    <property type="match status" value="1"/>
</dbReference>
<dbReference type="Pfam" id="PF12490">
    <property type="entry name" value="BCAS3"/>
    <property type="match status" value="1"/>
</dbReference>
<keyword evidence="6" id="KW-1185">Reference proteome</keyword>
<evidence type="ECO:0008006" key="7">
    <source>
        <dbReference type="Google" id="ProtNLM"/>
    </source>
</evidence>
<evidence type="ECO:0000313" key="5">
    <source>
        <dbReference type="EMBL" id="KAJ3687031.1"/>
    </source>
</evidence>
<dbReference type="InterPro" id="IPR022175">
    <property type="entry name" value="BCAS3_dom"/>
</dbReference>
<sequence>MRNDEARGKNGGNRGFFSTRSLSSYMRFVSSGASTAASTIRSAGASIVSSIANATEDSTRDRVHWAGFDKLSLELNSHRQVLLLAYQSGFQVWDVEQSGEVRQLASRHDGPVSFLQVQKNPISNPSNQTVDQFADARPLLIVACDGTSSVETFDGVYEVSQDSASEDDLFPTFVRFYSLKLHDYVHEVKFRSAVYSVRCSSRVVAVSQATQIHCFNAVTLEREYTILTLPISSTVSGSGGIGYGPLAVGPRWIAYTGSPVTVSDAGRVSPQILNPPNSGNGVVSGSVPNGSLVAHYAKESSRQLAAGIVILGDMGYRKLSEYLPKNGKGSSGMNGSSLPRANGHSVNIHTDNDHAGMVIVRDIVSKQVIVQFRAHTSPISALCFDPSGTLLVTASVHGQNINVFRIIPPAPNSESDASGTYIHLYRLQRGYTNAVIKDISFSDDSEWIMISSSRGTSHLFAISPYCSTTYLNDPNQSDNNSLIIDNIVTTLPLRGPHMSASPSLHRKSLSSPGPPVTLSVISRIRNGTNGLNGLKGAVSYATGGPTNPISGAVASAFYKDSTSSTAKDFLLVFSPSGSIIQYIIHPTSESSENGSENRYVVEPLQKWDVCHKKNRQDHGEIFDIYGEQEKVGNGNNMCNGSVKNNAPGKFGNEESRNLYYISEVELQTHIVEAPLWARSGMCLQVMLEKELDASDNGETDIERVPTRTIEARSRNLIPVFDSLQMIRFHHSRANTHGPLIRQKSTMSEEGGGRLSRRSSCSSIDCSYSENGGTSVHNRNSGSQTVAVNSNGGDNMLEARLQLVNNGVCEASDLLIPDLL</sequence>
<gene>
    <name evidence="5" type="ORF">LUZ61_016195</name>
</gene>
<dbReference type="GO" id="GO:0006914">
    <property type="term" value="P:autophagy"/>
    <property type="evidence" value="ECO:0007669"/>
    <property type="project" value="InterPro"/>
</dbReference>
<dbReference type="PANTHER" id="PTHR13268">
    <property type="entry name" value="BREAST CARCINOMA AMPLIFIED SEQUENCE 3"/>
    <property type="match status" value="1"/>
</dbReference>
<dbReference type="InterPro" id="IPR015943">
    <property type="entry name" value="WD40/YVTN_repeat-like_dom_sf"/>
</dbReference>
<dbReference type="AlphaFoldDB" id="A0AAD6EJR9"/>
<comment type="caution">
    <text evidence="5">The sequence shown here is derived from an EMBL/GenBank/DDBJ whole genome shotgun (WGS) entry which is preliminary data.</text>
</comment>
<name>A0AAD6EJR9_9POAL</name>
<reference evidence="5 6" key="1">
    <citation type="journal article" date="2022" name="Cell">
        <title>Repeat-based holocentromeres influence genome architecture and karyotype evolution.</title>
        <authorList>
            <person name="Hofstatter P.G."/>
            <person name="Thangavel G."/>
            <person name="Lux T."/>
            <person name="Neumann P."/>
            <person name="Vondrak T."/>
            <person name="Novak P."/>
            <person name="Zhang M."/>
            <person name="Costa L."/>
            <person name="Castellani M."/>
            <person name="Scott A."/>
            <person name="Toegelov H."/>
            <person name="Fuchs J."/>
            <person name="Mata-Sucre Y."/>
            <person name="Dias Y."/>
            <person name="Vanzela A.L.L."/>
            <person name="Huettel B."/>
            <person name="Almeida C.C.S."/>
            <person name="Simkova H."/>
            <person name="Souza G."/>
            <person name="Pedrosa-Harand A."/>
            <person name="Macas J."/>
            <person name="Mayer K.F.X."/>
            <person name="Houben A."/>
            <person name="Marques A."/>
        </authorList>
    </citation>
    <scope>NUCLEOTIDE SEQUENCE [LARGE SCALE GENOMIC DNA]</scope>
    <source>
        <strain evidence="5">RhyTen1mFocal</strain>
    </source>
</reference>
<dbReference type="SUPFAM" id="SSF50978">
    <property type="entry name" value="WD40 repeat-like"/>
    <property type="match status" value="1"/>
</dbReference>
<evidence type="ECO:0000259" key="4">
    <source>
        <dbReference type="Pfam" id="PF21034"/>
    </source>
</evidence>
<accession>A0AAD6EJR9</accession>
<dbReference type="InterPro" id="IPR048382">
    <property type="entry name" value="BCAS3_WD40"/>
</dbReference>
<feature type="domain" description="BCAS3 WD40" evidence="4">
    <location>
        <begin position="76"/>
        <end position="467"/>
    </location>
</feature>
<dbReference type="EMBL" id="JAMRDG010000002">
    <property type="protein sequence ID" value="KAJ3687031.1"/>
    <property type="molecule type" value="Genomic_DNA"/>
</dbReference>
<proteinExistence type="predicted"/>
<dbReference type="GO" id="GO:0000407">
    <property type="term" value="C:phagophore assembly site"/>
    <property type="evidence" value="ECO:0007669"/>
    <property type="project" value="UniProtKB-SubCell"/>
</dbReference>
<dbReference type="Pfam" id="PF21034">
    <property type="entry name" value="BCAS3_WD40"/>
    <property type="match status" value="1"/>
</dbReference>
<dbReference type="InterPro" id="IPR045142">
    <property type="entry name" value="BCAS3-like"/>
</dbReference>
<evidence type="ECO:0000259" key="3">
    <source>
        <dbReference type="Pfam" id="PF12490"/>
    </source>
</evidence>
<dbReference type="Proteomes" id="UP001210211">
    <property type="component" value="Unassembled WGS sequence"/>
</dbReference>
<feature type="domain" description="BCAS3" evidence="3">
    <location>
        <begin position="593"/>
        <end position="721"/>
    </location>
</feature>
<dbReference type="InterPro" id="IPR001680">
    <property type="entry name" value="WD40_rpt"/>
</dbReference>
<evidence type="ECO:0000256" key="2">
    <source>
        <dbReference type="SAM" id="MobiDB-lite"/>
    </source>
</evidence>
<evidence type="ECO:0000256" key="1">
    <source>
        <dbReference type="ARBA" id="ARBA00004329"/>
    </source>
</evidence>
<dbReference type="PANTHER" id="PTHR13268:SF7">
    <property type="entry name" value="AUTOPHAGY-RELATED PROTEIN 18F"/>
    <property type="match status" value="1"/>
</dbReference>
<feature type="region of interest" description="Disordered" evidence="2">
    <location>
        <begin position="736"/>
        <end position="759"/>
    </location>
</feature>
<dbReference type="SMART" id="SM00320">
    <property type="entry name" value="WD40"/>
    <property type="match status" value="2"/>
</dbReference>
<evidence type="ECO:0000313" key="6">
    <source>
        <dbReference type="Proteomes" id="UP001210211"/>
    </source>
</evidence>
<comment type="subcellular location">
    <subcellularLocation>
        <location evidence="1">Preautophagosomal structure</location>
    </subcellularLocation>
</comment>
<dbReference type="GO" id="GO:0042594">
    <property type="term" value="P:response to starvation"/>
    <property type="evidence" value="ECO:0007669"/>
    <property type="project" value="TreeGrafter"/>
</dbReference>
<protein>
    <recommendedName>
        <fullName evidence="7">BCAS3 domain-containing protein</fullName>
    </recommendedName>
</protein>
<dbReference type="InterPro" id="IPR036322">
    <property type="entry name" value="WD40_repeat_dom_sf"/>
</dbReference>
<organism evidence="5 6">
    <name type="scientific">Rhynchospora tenuis</name>
    <dbReference type="NCBI Taxonomy" id="198213"/>
    <lineage>
        <taxon>Eukaryota</taxon>
        <taxon>Viridiplantae</taxon>
        <taxon>Streptophyta</taxon>
        <taxon>Embryophyta</taxon>
        <taxon>Tracheophyta</taxon>
        <taxon>Spermatophyta</taxon>
        <taxon>Magnoliopsida</taxon>
        <taxon>Liliopsida</taxon>
        <taxon>Poales</taxon>
        <taxon>Cyperaceae</taxon>
        <taxon>Cyperoideae</taxon>
        <taxon>Rhynchosporeae</taxon>
        <taxon>Rhynchospora</taxon>
    </lineage>
</organism>